<evidence type="ECO:0000256" key="1">
    <source>
        <dbReference type="ARBA" id="ARBA00007068"/>
    </source>
</evidence>
<dbReference type="STRING" id="1612624.ADU59_27170"/>
<dbReference type="PATRIC" id="fig|1612624.7.peg.3170"/>
<dbReference type="RefSeq" id="WP_068958542.1">
    <property type="nucleotide sequence ID" value="NZ_LGLV01000020.1"/>
</dbReference>
<dbReference type="Gene3D" id="3.60.70.12">
    <property type="entry name" value="L-amino peptidase D-ALA esterase/amidase"/>
    <property type="match status" value="1"/>
</dbReference>
<comment type="caution">
    <text evidence="2">The sequence shown here is derived from an EMBL/GenBank/DDBJ whole genome shotgun (WGS) entry which is preliminary data.</text>
</comment>
<protein>
    <submittedName>
        <fullName evidence="2">Peptidase T4</fullName>
    </submittedName>
</protein>
<sequence length="335" mass="34381">MMRAGPCNSITDVAGLKVGNAEDHRLKSGVSVVVCDQPAVAAVQVLGGAPGTRETDLLEPHNTVQTVDALVLSGGSAFGLDAASGVQAALRQMGRGFPVGNLHIPIVPAAILFDLINGGDKNWGLYPPYRELGYQAVQAAALEFATGTAGAGTGALTATFKGGLGTASTVLDNGITIGALVAVNALGSATIGDTGHFWSAPFEEAGEFGGLGMPHPFPRNARDLRIKFRDGKRETQNTTIAIIATDAVLTKAEAKRLAIAAHDGFSRALWPSHTPLDGDLVFALATGTSGKTVSLPDFIDLGAAAASTMARAIARGVHDAVAAENDLLPAWTARR</sequence>
<dbReference type="InterPro" id="IPR005321">
    <property type="entry name" value="Peptidase_S58_DmpA"/>
</dbReference>
<name>A0A1C7NTU0_9HYPH</name>
<dbReference type="InterPro" id="IPR016117">
    <property type="entry name" value="ArgJ-like_dom_sf"/>
</dbReference>
<reference evidence="2 3" key="1">
    <citation type="journal article" date="2016" name="Syst. Appl. Microbiol.">
        <title>Pararhizobium polonicum sp. nov. isolated from tumors on stone fruit rootstocks.</title>
        <authorList>
            <person name="Pulawska J."/>
            <person name="Kuzmanovic N."/>
            <person name="Willems A."/>
            <person name="Pothier J.F."/>
        </authorList>
    </citation>
    <scope>NUCLEOTIDE SEQUENCE [LARGE SCALE GENOMIC DNA]</scope>
    <source>
        <strain evidence="2 3">F5.1</strain>
    </source>
</reference>
<dbReference type="PANTHER" id="PTHR36512">
    <property type="entry name" value="D-AMINOPEPTIDASE"/>
    <property type="match status" value="1"/>
</dbReference>
<evidence type="ECO:0000313" key="2">
    <source>
        <dbReference type="EMBL" id="OBZ92418.1"/>
    </source>
</evidence>
<dbReference type="Proteomes" id="UP000093111">
    <property type="component" value="Unassembled WGS sequence"/>
</dbReference>
<dbReference type="EMBL" id="LGLV01000020">
    <property type="protein sequence ID" value="OBZ92418.1"/>
    <property type="molecule type" value="Genomic_DNA"/>
</dbReference>
<dbReference type="SUPFAM" id="SSF56266">
    <property type="entry name" value="DmpA/ArgJ-like"/>
    <property type="match status" value="1"/>
</dbReference>
<dbReference type="CDD" id="cd02252">
    <property type="entry name" value="nylC_like"/>
    <property type="match status" value="1"/>
</dbReference>
<gene>
    <name evidence="2" type="ORF">ADU59_27170</name>
</gene>
<accession>A0A1C7NTU0</accession>
<organism evidence="2 3">
    <name type="scientific">Pararhizobium polonicum</name>
    <dbReference type="NCBI Taxonomy" id="1612624"/>
    <lineage>
        <taxon>Bacteria</taxon>
        <taxon>Pseudomonadati</taxon>
        <taxon>Pseudomonadota</taxon>
        <taxon>Alphaproteobacteria</taxon>
        <taxon>Hyphomicrobiales</taxon>
        <taxon>Rhizobiaceae</taxon>
        <taxon>Rhizobium/Agrobacterium group</taxon>
        <taxon>Pararhizobium</taxon>
    </lineage>
</organism>
<dbReference type="AlphaFoldDB" id="A0A1C7NTU0"/>
<proteinExistence type="inferred from homology"/>
<dbReference type="PANTHER" id="PTHR36512:SF3">
    <property type="entry name" value="BLR5678 PROTEIN"/>
    <property type="match status" value="1"/>
</dbReference>
<comment type="similarity">
    <text evidence="1">Belongs to the peptidase S58 family.</text>
</comment>
<dbReference type="GO" id="GO:0004177">
    <property type="term" value="F:aminopeptidase activity"/>
    <property type="evidence" value="ECO:0007669"/>
    <property type="project" value="TreeGrafter"/>
</dbReference>
<evidence type="ECO:0000313" key="3">
    <source>
        <dbReference type="Proteomes" id="UP000093111"/>
    </source>
</evidence>
<keyword evidence="3" id="KW-1185">Reference proteome</keyword>
<dbReference type="Pfam" id="PF03576">
    <property type="entry name" value="Peptidase_S58"/>
    <property type="match status" value="1"/>
</dbReference>